<feature type="binding site" evidence="6 8">
    <location>
        <begin position="8"/>
        <end position="15"/>
    </location>
    <ligand>
        <name>substrate</name>
    </ligand>
</feature>
<dbReference type="NCBIfam" id="TIGR01258">
    <property type="entry name" value="pgm_1"/>
    <property type="match status" value="1"/>
</dbReference>
<organism evidence="11 12">
    <name type="scientific">Desulfohalobium retbaense (strain ATCC 49708 / DSM 5692 / JCM 16813 / HR100)</name>
    <dbReference type="NCBI Taxonomy" id="485915"/>
    <lineage>
        <taxon>Bacteria</taxon>
        <taxon>Pseudomonadati</taxon>
        <taxon>Thermodesulfobacteriota</taxon>
        <taxon>Desulfovibrionia</taxon>
        <taxon>Desulfovibrionales</taxon>
        <taxon>Desulfohalobiaceae</taxon>
        <taxon>Desulfohalobium</taxon>
    </lineage>
</organism>
<dbReference type="InterPro" id="IPR029033">
    <property type="entry name" value="His_PPase_superfam"/>
</dbReference>
<dbReference type="CDD" id="cd07067">
    <property type="entry name" value="HP_PGM_like"/>
    <property type="match status" value="1"/>
</dbReference>
<dbReference type="NCBIfam" id="NF010713">
    <property type="entry name" value="PRK14115.1"/>
    <property type="match status" value="1"/>
</dbReference>
<comment type="catalytic activity">
    <reaction evidence="1 6 10">
        <text>(2R)-2-phosphoglycerate = (2R)-3-phosphoglycerate</text>
        <dbReference type="Rhea" id="RHEA:15901"/>
        <dbReference type="ChEBI" id="CHEBI:58272"/>
        <dbReference type="ChEBI" id="CHEBI:58289"/>
        <dbReference type="EC" id="5.4.2.11"/>
    </reaction>
</comment>
<evidence type="ECO:0000256" key="1">
    <source>
        <dbReference type="ARBA" id="ARBA00000380"/>
    </source>
</evidence>
<evidence type="ECO:0000256" key="7">
    <source>
        <dbReference type="PIRSR" id="PIRSR613078-1"/>
    </source>
</evidence>
<reference evidence="11 12" key="2">
    <citation type="journal article" date="2010" name="Stand. Genomic Sci.">
        <title>Complete genome sequence of Desulfohalobium retbaense type strain (HR(100)).</title>
        <authorList>
            <person name="Spring S."/>
            <person name="Nolan M."/>
            <person name="Lapidus A."/>
            <person name="Glavina Del Rio T."/>
            <person name="Copeland A."/>
            <person name="Tice H."/>
            <person name="Cheng J.F."/>
            <person name="Lucas S."/>
            <person name="Land M."/>
            <person name="Chen F."/>
            <person name="Bruce D."/>
            <person name="Goodwin L."/>
            <person name="Pitluck S."/>
            <person name="Ivanova N."/>
            <person name="Mavromatis K."/>
            <person name="Mikhailova N."/>
            <person name="Pati A."/>
            <person name="Chen A."/>
            <person name="Palaniappan K."/>
            <person name="Hauser L."/>
            <person name="Chang Y.J."/>
            <person name="Jeffries C.D."/>
            <person name="Munk C."/>
            <person name="Kiss H."/>
            <person name="Chain P."/>
            <person name="Han C."/>
            <person name="Brettin T."/>
            <person name="Detter J.C."/>
            <person name="Schuler E."/>
            <person name="Goker M."/>
            <person name="Rohde M."/>
            <person name="Bristow J."/>
            <person name="Eisen J.A."/>
            <person name="Markowitz V."/>
            <person name="Hugenholtz P."/>
            <person name="Kyrpides N.C."/>
            <person name="Klenk H.P."/>
        </authorList>
    </citation>
    <scope>NUCLEOTIDE SEQUENCE [LARGE SCALE GENOMIC DNA]</scope>
    <source>
        <strain evidence="11 12">DSM 5692</strain>
    </source>
</reference>
<dbReference type="InterPro" id="IPR005952">
    <property type="entry name" value="Phosphogly_mut1"/>
</dbReference>
<feature type="binding site" evidence="6 8">
    <location>
        <begin position="183"/>
        <end position="184"/>
    </location>
    <ligand>
        <name>substrate</name>
    </ligand>
</feature>
<evidence type="ECO:0000256" key="9">
    <source>
        <dbReference type="PIRSR" id="PIRSR613078-3"/>
    </source>
</evidence>
<feature type="binding site" evidence="6 8">
    <location>
        <begin position="114"/>
        <end position="115"/>
    </location>
    <ligand>
        <name>substrate</name>
    </ligand>
</feature>
<keyword evidence="5 6" id="KW-0413">Isomerase</keyword>
<dbReference type="HAMAP" id="MF_01039">
    <property type="entry name" value="PGAM_GpmA"/>
    <property type="match status" value="1"/>
</dbReference>
<evidence type="ECO:0000256" key="2">
    <source>
        <dbReference type="ARBA" id="ARBA00006717"/>
    </source>
</evidence>
<dbReference type="GO" id="GO:0006094">
    <property type="term" value="P:gluconeogenesis"/>
    <property type="evidence" value="ECO:0007669"/>
    <property type="project" value="UniProtKB-UniRule"/>
</dbReference>
<dbReference type="PIRSF" id="PIRSF000709">
    <property type="entry name" value="6PFK_2-Ptase"/>
    <property type="match status" value="1"/>
</dbReference>
<keyword evidence="3 6" id="KW-0312">Gluconeogenesis</keyword>
<dbReference type="Pfam" id="PF00300">
    <property type="entry name" value="His_Phos_1"/>
    <property type="match status" value="2"/>
</dbReference>
<feature type="site" description="Transition state stabilizer" evidence="6 9">
    <location>
        <position position="182"/>
    </location>
</feature>
<dbReference type="OrthoDB" id="9781415at2"/>
<comment type="similarity">
    <text evidence="2 6">Belongs to the phosphoglycerate mutase family. BPG-dependent PGAM subfamily.</text>
</comment>
<gene>
    <name evidence="6" type="primary">gpmA</name>
    <name evidence="11" type="ordered locus">Dret_0773</name>
</gene>
<dbReference type="InterPro" id="IPR013078">
    <property type="entry name" value="His_Pase_superF_clade-1"/>
</dbReference>
<dbReference type="GO" id="GO:0006096">
    <property type="term" value="P:glycolytic process"/>
    <property type="evidence" value="ECO:0007669"/>
    <property type="project" value="UniProtKB-UniRule"/>
</dbReference>
<evidence type="ECO:0000256" key="3">
    <source>
        <dbReference type="ARBA" id="ARBA00022432"/>
    </source>
</evidence>
<dbReference type="HOGENOM" id="CLU_033323_1_1_7"/>
<dbReference type="FunFam" id="3.40.50.1240:FF:000003">
    <property type="entry name" value="2,3-bisphosphoglycerate-dependent phosphoglycerate mutase"/>
    <property type="match status" value="1"/>
</dbReference>
<dbReference type="KEGG" id="drt:Dret_0773"/>
<dbReference type="Proteomes" id="UP000001052">
    <property type="component" value="Chromosome"/>
</dbReference>
<dbReference type="SUPFAM" id="SSF53254">
    <property type="entry name" value="Phosphoglycerate mutase-like"/>
    <property type="match status" value="1"/>
</dbReference>
<proteinExistence type="inferred from homology"/>
<dbReference type="GO" id="GO:0004619">
    <property type="term" value="F:phosphoglycerate mutase activity"/>
    <property type="evidence" value="ECO:0007669"/>
    <property type="project" value="UniProtKB-UniRule"/>
</dbReference>
<evidence type="ECO:0000256" key="10">
    <source>
        <dbReference type="RuleBase" id="RU004512"/>
    </source>
</evidence>
<feature type="active site" description="Proton donor/acceptor" evidence="6 7">
    <location>
        <position position="87"/>
    </location>
</feature>
<dbReference type="PANTHER" id="PTHR11931">
    <property type="entry name" value="PHOSPHOGLYCERATE MUTASE"/>
    <property type="match status" value="1"/>
</dbReference>
<protein>
    <recommendedName>
        <fullName evidence="6 10">2,3-bisphosphoglycerate-dependent phosphoglycerate mutase</fullName>
        <shortName evidence="6">BPG-dependent PGAM</shortName>
        <shortName evidence="6">PGAM</shortName>
        <shortName evidence="6">Phosphoglyceromutase</shortName>
        <shortName evidence="6">dPGM</shortName>
        <ecNumber evidence="6 10">5.4.2.11</ecNumber>
    </recommendedName>
</protein>
<evidence type="ECO:0000313" key="12">
    <source>
        <dbReference type="Proteomes" id="UP000001052"/>
    </source>
</evidence>
<dbReference type="UniPathway" id="UPA00109">
    <property type="reaction ID" value="UER00186"/>
</dbReference>
<dbReference type="RefSeq" id="WP_015751223.1">
    <property type="nucleotide sequence ID" value="NC_013223.1"/>
</dbReference>
<dbReference type="STRING" id="485915.Dret_0773"/>
<dbReference type="SMART" id="SM00855">
    <property type="entry name" value="PGAM"/>
    <property type="match status" value="1"/>
</dbReference>
<dbReference type="AlphaFoldDB" id="C8X0W8"/>
<feature type="binding site" evidence="6 8">
    <location>
        <begin position="87"/>
        <end position="90"/>
    </location>
    <ligand>
        <name>substrate</name>
    </ligand>
</feature>
<name>C8X0W8_DESRD</name>
<dbReference type="Gene3D" id="3.40.50.1240">
    <property type="entry name" value="Phosphoglycerate mutase-like"/>
    <property type="match status" value="1"/>
</dbReference>
<feature type="active site" description="Tele-phosphohistidine intermediate" evidence="6 7">
    <location>
        <position position="9"/>
    </location>
</feature>
<keyword evidence="12" id="KW-1185">Reference proteome</keyword>
<dbReference type="InterPro" id="IPR001345">
    <property type="entry name" value="PG/BPGM_mutase_AS"/>
</dbReference>
<feature type="binding site" evidence="6 8">
    <location>
        <position position="60"/>
    </location>
    <ligand>
        <name>substrate</name>
    </ligand>
</feature>
<reference evidence="12" key="1">
    <citation type="submission" date="2009-09" db="EMBL/GenBank/DDBJ databases">
        <title>The complete chromosome of Desulfohalobium retbaense DSM 5692.</title>
        <authorList>
            <consortium name="US DOE Joint Genome Institute (JGI-PGF)"/>
            <person name="Lucas S."/>
            <person name="Copeland A."/>
            <person name="Lapidus A."/>
            <person name="Glavina del Rio T."/>
            <person name="Dalin E."/>
            <person name="Tice H."/>
            <person name="Bruce D."/>
            <person name="Goodwin L."/>
            <person name="Pitluck S."/>
            <person name="Kyrpides N."/>
            <person name="Mavromatis K."/>
            <person name="Ivanova N."/>
            <person name="Mikhailova N."/>
            <person name="Munk A.C."/>
            <person name="Brettin T."/>
            <person name="Detter J.C."/>
            <person name="Han C."/>
            <person name="Tapia R."/>
            <person name="Larimer F."/>
            <person name="Land M."/>
            <person name="Hauser L."/>
            <person name="Markowitz V."/>
            <person name="Cheng J.-F."/>
            <person name="Hugenholtz P."/>
            <person name="Woyke T."/>
            <person name="Wu D."/>
            <person name="Spring S."/>
            <person name="Klenk H.-P."/>
            <person name="Eisen J.A."/>
        </authorList>
    </citation>
    <scope>NUCLEOTIDE SEQUENCE [LARGE SCALE GENOMIC DNA]</scope>
    <source>
        <strain evidence="12">DSM 5692</strain>
    </source>
</reference>
<evidence type="ECO:0000256" key="4">
    <source>
        <dbReference type="ARBA" id="ARBA00023152"/>
    </source>
</evidence>
<evidence type="ECO:0000256" key="5">
    <source>
        <dbReference type="ARBA" id="ARBA00023235"/>
    </source>
</evidence>
<sequence length="252" mass="28252">MFRIVLVRHGQSTWNKENKFTGWTDVPLSPAGEKEALRAAGQLLAAGLDFDICYTSFLKRAIKTLWLIQEAMDRMWLPVVKQWCLNERHYGALQGLDKGQTAAQYGEEQVFQWRRGYAVRPPALPEGDPRLPEHDPRYSRLQQAGRPRTESLADTVARVLPYWNREIVPRIQENRRVLLVAHGNSLRALVKHLEGVSDEAITGLNIPTGIPLVYELGPDMKAIGSYYLGDAEEAATAAAEVQDQGTASRSFG</sequence>
<dbReference type="EC" id="5.4.2.11" evidence="6 10"/>
<dbReference type="EMBL" id="CP001734">
    <property type="protein sequence ID" value="ACV68065.1"/>
    <property type="molecule type" value="Genomic_DNA"/>
</dbReference>
<evidence type="ECO:0000256" key="6">
    <source>
        <dbReference type="HAMAP-Rule" id="MF_01039"/>
    </source>
</evidence>
<dbReference type="PROSITE" id="PS00175">
    <property type="entry name" value="PG_MUTASE"/>
    <property type="match status" value="1"/>
</dbReference>
<keyword evidence="4 6" id="KW-0324">Glycolysis</keyword>
<evidence type="ECO:0000256" key="8">
    <source>
        <dbReference type="PIRSR" id="PIRSR613078-2"/>
    </source>
</evidence>
<dbReference type="eggNOG" id="COG0588">
    <property type="taxonomic scope" value="Bacteria"/>
</dbReference>
<comment type="function">
    <text evidence="6 10">Catalyzes the interconversion of 2-phosphoglycerate and 3-phosphoglycerate.</text>
</comment>
<feature type="binding site" evidence="6 8">
    <location>
        <position position="98"/>
    </location>
    <ligand>
        <name>substrate</name>
    </ligand>
</feature>
<comment type="pathway">
    <text evidence="6 10">Carbohydrate degradation; glycolysis; pyruvate from D-glyceraldehyde 3-phosphate: step 3/5.</text>
</comment>
<evidence type="ECO:0000313" key="11">
    <source>
        <dbReference type="EMBL" id="ACV68065.1"/>
    </source>
</evidence>
<accession>C8X0W8</accession>
<feature type="binding site" evidence="6 8">
    <location>
        <begin position="21"/>
        <end position="22"/>
    </location>
    <ligand>
        <name>substrate</name>
    </ligand>
</feature>